<dbReference type="AlphaFoldDB" id="A0A833RNU9"/>
<feature type="transmembrane region" description="Helical" evidence="2">
    <location>
        <begin position="12"/>
        <end position="31"/>
    </location>
</feature>
<reference evidence="3" key="1">
    <citation type="submission" date="2020-01" db="EMBL/GenBank/DDBJ databases">
        <title>Genome sequence of Kobresia littledalei, the first chromosome-level genome in the family Cyperaceae.</title>
        <authorList>
            <person name="Qu G."/>
        </authorList>
    </citation>
    <scope>NUCLEOTIDE SEQUENCE</scope>
    <source>
        <strain evidence="3">C.B.Clarke</strain>
        <tissue evidence="3">Leaf</tissue>
    </source>
</reference>
<evidence type="ECO:0000313" key="4">
    <source>
        <dbReference type="Proteomes" id="UP000623129"/>
    </source>
</evidence>
<dbReference type="EMBL" id="SWLB01000004">
    <property type="protein sequence ID" value="KAF3339216.1"/>
    <property type="molecule type" value="Genomic_DNA"/>
</dbReference>
<evidence type="ECO:0000313" key="3">
    <source>
        <dbReference type="EMBL" id="KAF3339216.1"/>
    </source>
</evidence>
<gene>
    <name evidence="3" type="ORF">FCM35_KLT16687</name>
</gene>
<proteinExistence type="predicted"/>
<organism evidence="3 4">
    <name type="scientific">Carex littledalei</name>
    <dbReference type="NCBI Taxonomy" id="544730"/>
    <lineage>
        <taxon>Eukaryota</taxon>
        <taxon>Viridiplantae</taxon>
        <taxon>Streptophyta</taxon>
        <taxon>Embryophyta</taxon>
        <taxon>Tracheophyta</taxon>
        <taxon>Spermatophyta</taxon>
        <taxon>Magnoliopsida</taxon>
        <taxon>Liliopsida</taxon>
        <taxon>Poales</taxon>
        <taxon>Cyperaceae</taxon>
        <taxon>Cyperoideae</taxon>
        <taxon>Cariceae</taxon>
        <taxon>Carex</taxon>
        <taxon>Carex subgen. Euthyceras</taxon>
    </lineage>
</organism>
<keyword evidence="4" id="KW-1185">Reference proteome</keyword>
<dbReference type="Proteomes" id="UP000623129">
    <property type="component" value="Unassembled WGS sequence"/>
</dbReference>
<keyword evidence="2" id="KW-0812">Transmembrane</keyword>
<accession>A0A833RNU9</accession>
<evidence type="ECO:0000256" key="2">
    <source>
        <dbReference type="SAM" id="Phobius"/>
    </source>
</evidence>
<protein>
    <submittedName>
        <fullName evidence="3">WAT1-related protein</fullName>
    </submittedName>
</protein>
<feature type="region of interest" description="Disordered" evidence="1">
    <location>
        <begin position="37"/>
        <end position="56"/>
    </location>
</feature>
<sequence>MATITLHEELHIGSFIGAVAIFGGIYTVLWGKAEEVKGEGEEPTETVGVSQVQVQP</sequence>
<evidence type="ECO:0000256" key="1">
    <source>
        <dbReference type="SAM" id="MobiDB-lite"/>
    </source>
</evidence>
<name>A0A833RNU9_9POAL</name>
<comment type="caution">
    <text evidence="3">The sequence shown here is derived from an EMBL/GenBank/DDBJ whole genome shotgun (WGS) entry which is preliminary data.</text>
</comment>
<keyword evidence="2" id="KW-1133">Transmembrane helix</keyword>
<keyword evidence="2" id="KW-0472">Membrane</keyword>